<dbReference type="InterPro" id="IPR016155">
    <property type="entry name" value="Mopterin_synth/thiamin_S_b"/>
</dbReference>
<keyword evidence="5" id="KW-1185">Reference proteome</keyword>
<name>A0A261U2G9_9BORD</name>
<reference evidence="4 5" key="1">
    <citation type="submission" date="2017-05" db="EMBL/GenBank/DDBJ databases">
        <title>Complete and WGS of Bordetella genogroups.</title>
        <authorList>
            <person name="Spilker T."/>
            <person name="LiPuma J."/>
        </authorList>
    </citation>
    <scope>NUCLEOTIDE SEQUENCE [LARGE SCALE GENOMIC DNA]</scope>
    <source>
        <strain evidence="4 5">AU9919</strain>
    </source>
</reference>
<dbReference type="InterPro" id="IPR037021">
    <property type="entry name" value="RnfH_sf"/>
</dbReference>
<evidence type="ECO:0000256" key="2">
    <source>
        <dbReference type="HAMAP-Rule" id="MF_00460"/>
    </source>
</evidence>
<comment type="caution">
    <text evidence="4">The sequence shown here is derived from an EMBL/GenBank/DDBJ whole genome shotgun (WGS) entry which is preliminary data.</text>
</comment>
<comment type="similarity">
    <text evidence="1 2">Belongs to the UPF0125 (RnfH) family.</text>
</comment>
<gene>
    <name evidence="4" type="ORF">CAL20_11970</name>
</gene>
<dbReference type="PANTHER" id="PTHR37483">
    <property type="entry name" value="UPF0125 PROTEIN RATB"/>
    <property type="match status" value="1"/>
</dbReference>
<dbReference type="Pfam" id="PF03658">
    <property type="entry name" value="Ub-RnfH"/>
    <property type="match status" value="1"/>
</dbReference>
<feature type="compositionally biased region" description="Basic residues" evidence="3">
    <location>
        <begin position="88"/>
        <end position="99"/>
    </location>
</feature>
<dbReference type="PANTHER" id="PTHR37483:SF1">
    <property type="entry name" value="UPF0125 PROTEIN RATB"/>
    <property type="match status" value="1"/>
</dbReference>
<feature type="region of interest" description="Disordered" evidence="3">
    <location>
        <begin position="88"/>
        <end position="114"/>
    </location>
</feature>
<proteinExistence type="inferred from homology"/>
<dbReference type="HAMAP" id="MF_00460">
    <property type="entry name" value="UPF0125_RnfH"/>
    <property type="match status" value="1"/>
</dbReference>
<evidence type="ECO:0000313" key="4">
    <source>
        <dbReference type="EMBL" id="OZI56156.1"/>
    </source>
</evidence>
<organism evidence="4 5">
    <name type="scientific">Bordetella genomosp. 4</name>
    <dbReference type="NCBI Taxonomy" id="463044"/>
    <lineage>
        <taxon>Bacteria</taxon>
        <taxon>Pseudomonadati</taxon>
        <taxon>Pseudomonadota</taxon>
        <taxon>Betaproteobacteria</taxon>
        <taxon>Burkholderiales</taxon>
        <taxon>Alcaligenaceae</taxon>
        <taxon>Bordetella</taxon>
    </lineage>
</organism>
<evidence type="ECO:0000256" key="3">
    <source>
        <dbReference type="SAM" id="MobiDB-lite"/>
    </source>
</evidence>
<dbReference type="Proteomes" id="UP000216885">
    <property type="component" value="Unassembled WGS sequence"/>
</dbReference>
<dbReference type="Gene3D" id="3.10.20.280">
    <property type="entry name" value="RnfH-like"/>
    <property type="match status" value="1"/>
</dbReference>
<feature type="compositionally biased region" description="Basic and acidic residues" evidence="3">
    <location>
        <begin position="105"/>
        <end position="114"/>
    </location>
</feature>
<evidence type="ECO:0000256" key="1">
    <source>
        <dbReference type="ARBA" id="ARBA00010645"/>
    </source>
</evidence>
<dbReference type="AlphaFoldDB" id="A0A261U2G9"/>
<protein>
    <recommendedName>
        <fullName evidence="2">UPF0125 protein CAL20_11970</fullName>
    </recommendedName>
</protein>
<accession>A0A261U2G9</accession>
<dbReference type="EMBL" id="NEVQ01000013">
    <property type="protein sequence ID" value="OZI56156.1"/>
    <property type="molecule type" value="Genomic_DNA"/>
</dbReference>
<dbReference type="SUPFAM" id="SSF54285">
    <property type="entry name" value="MoaD/ThiS"/>
    <property type="match status" value="1"/>
</dbReference>
<dbReference type="InterPro" id="IPR005346">
    <property type="entry name" value="RnfH"/>
</dbReference>
<sequence length="114" mass="12376">MGNKPAVLRVSVCYPTPTATWLRELTLPAGATAADALRESGFEAGFPGLDPWGQGVGVFGKQCQAETPLADGDRIEIYRPLTFDPMVSRRRRADHRRAKATAARNGRERPAGLL</sequence>
<dbReference type="RefSeq" id="WP_094821222.1">
    <property type="nucleotide sequence ID" value="NZ_NEVO01000007.1"/>
</dbReference>
<dbReference type="OrthoDB" id="9796575at2"/>
<evidence type="ECO:0000313" key="5">
    <source>
        <dbReference type="Proteomes" id="UP000216885"/>
    </source>
</evidence>